<dbReference type="AlphaFoldDB" id="A0ABD3CMG8"/>
<proteinExistence type="predicted"/>
<evidence type="ECO:0000256" key="5">
    <source>
        <dbReference type="SAM" id="MobiDB-lite"/>
    </source>
</evidence>
<keyword evidence="3" id="KW-0804">Transcription</keyword>
<keyword evidence="8" id="KW-1185">Reference proteome</keyword>
<name>A0ABD3CMG8_9LAMI</name>
<dbReference type="Gene3D" id="2.170.150.80">
    <property type="entry name" value="NAC domain"/>
    <property type="match status" value="1"/>
</dbReference>
<comment type="caution">
    <text evidence="7">The sequence shown here is derived from an EMBL/GenBank/DDBJ whole genome shotgun (WGS) entry which is preliminary data.</text>
</comment>
<evidence type="ECO:0000313" key="8">
    <source>
        <dbReference type="Proteomes" id="UP001632038"/>
    </source>
</evidence>
<sequence length="498" mass="56235">MDIDYPYGLINYMNGGPINLSEKDINNNNINYGGISGSAQDNNHVHVNVANDDDDEFFRWMNNVPPDDDHYCSGAHVMPTDNYDQEDINLDGLITIGDDDDDIVQQHFNFIHQDNLINSTSTGPNQIDDQHNTMMISLQVNHNCFINDVNNDVNSNSNSSVDDHNVQETASTMIHNQEDHIIEQEGFNIDDYLNNDDAAIQQETTTSNNVQQDIIINVLPPDHDMDLDDDWIKILNSIDNIGMVDVNQHLKTLLPMATSDCSFNNGTADDLINSGPNEGDLKKDGNSNSNSVDDHNVQETTTSNQEDVVEEEQGFNIDDYLNNNDAAIQQETTSSIDNGDQSLKTPMPMGYRFLPNDNELIYYLSKKVNNQPLPCNIIPTVDLYELHPQDLLTSNSTLGRNEKELYVFTHLKARNKGVVNAKRTTPNGFWKATSGDNDIKNRRGEVIGIRKVLVYYHGKASKTNWIMHEYRLNDHSKVGDNYVLCKIHNNTHKKKAIH</sequence>
<feature type="region of interest" description="Disordered" evidence="5">
    <location>
        <begin position="268"/>
        <end position="308"/>
    </location>
</feature>
<dbReference type="GO" id="GO:0003677">
    <property type="term" value="F:DNA binding"/>
    <property type="evidence" value="ECO:0007669"/>
    <property type="project" value="UniProtKB-KW"/>
</dbReference>
<protein>
    <recommendedName>
        <fullName evidence="6">NAC domain-containing protein</fullName>
    </recommendedName>
</protein>
<keyword evidence="1" id="KW-0805">Transcription regulation</keyword>
<keyword evidence="2" id="KW-0238">DNA-binding</keyword>
<dbReference type="Pfam" id="PF02365">
    <property type="entry name" value="NAM"/>
    <property type="match status" value="1"/>
</dbReference>
<dbReference type="PROSITE" id="PS51005">
    <property type="entry name" value="NAC"/>
    <property type="match status" value="1"/>
</dbReference>
<evidence type="ECO:0000256" key="2">
    <source>
        <dbReference type="ARBA" id="ARBA00023125"/>
    </source>
</evidence>
<gene>
    <name evidence="7" type="ORF">CASFOL_024147</name>
</gene>
<dbReference type="PANTHER" id="PTHR31719">
    <property type="entry name" value="NAC TRANSCRIPTION FACTOR 56"/>
    <property type="match status" value="1"/>
</dbReference>
<evidence type="ECO:0000256" key="3">
    <source>
        <dbReference type="ARBA" id="ARBA00023163"/>
    </source>
</evidence>
<dbReference type="PANTHER" id="PTHR31719:SF94">
    <property type="entry name" value="PROTEIN ATAF2"/>
    <property type="match status" value="1"/>
</dbReference>
<dbReference type="InterPro" id="IPR036093">
    <property type="entry name" value="NAC_dom_sf"/>
</dbReference>
<dbReference type="InterPro" id="IPR003441">
    <property type="entry name" value="NAC-dom"/>
</dbReference>
<accession>A0ABD3CMG8</accession>
<dbReference type="SUPFAM" id="SSF101941">
    <property type="entry name" value="NAC domain"/>
    <property type="match status" value="1"/>
</dbReference>
<evidence type="ECO:0000256" key="4">
    <source>
        <dbReference type="ARBA" id="ARBA00023242"/>
    </source>
</evidence>
<organism evidence="7 8">
    <name type="scientific">Castilleja foliolosa</name>
    <dbReference type="NCBI Taxonomy" id="1961234"/>
    <lineage>
        <taxon>Eukaryota</taxon>
        <taxon>Viridiplantae</taxon>
        <taxon>Streptophyta</taxon>
        <taxon>Embryophyta</taxon>
        <taxon>Tracheophyta</taxon>
        <taxon>Spermatophyta</taxon>
        <taxon>Magnoliopsida</taxon>
        <taxon>eudicotyledons</taxon>
        <taxon>Gunneridae</taxon>
        <taxon>Pentapetalae</taxon>
        <taxon>asterids</taxon>
        <taxon>lamiids</taxon>
        <taxon>Lamiales</taxon>
        <taxon>Orobanchaceae</taxon>
        <taxon>Pedicularideae</taxon>
        <taxon>Castillejinae</taxon>
        <taxon>Castilleja</taxon>
    </lineage>
</organism>
<dbReference type="Proteomes" id="UP001632038">
    <property type="component" value="Unassembled WGS sequence"/>
</dbReference>
<reference evidence="8" key="1">
    <citation type="journal article" date="2024" name="IScience">
        <title>Strigolactones Initiate the Formation of Haustorium-like Structures in Castilleja.</title>
        <authorList>
            <person name="Buerger M."/>
            <person name="Peterson D."/>
            <person name="Chory J."/>
        </authorList>
    </citation>
    <scope>NUCLEOTIDE SEQUENCE [LARGE SCALE GENOMIC DNA]</scope>
</reference>
<evidence type="ECO:0000259" key="6">
    <source>
        <dbReference type="PROSITE" id="PS51005"/>
    </source>
</evidence>
<dbReference type="EMBL" id="JAVIJP010000032">
    <property type="protein sequence ID" value="KAL3631163.1"/>
    <property type="molecule type" value="Genomic_DNA"/>
</dbReference>
<evidence type="ECO:0000313" key="7">
    <source>
        <dbReference type="EMBL" id="KAL3631163.1"/>
    </source>
</evidence>
<evidence type="ECO:0000256" key="1">
    <source>
        <dbReference type="ARBA" id="ARBA00023015"/>
    </source>
</evidence>
<feature type="domain" description="NAC" evidence="6">
    <location>
        <begin position="347"/>
        <end position="490"/>
    </location>
</feature>
<keyword evidence="4" id="KW-0539">Nucleus</keyword>